<feature type="domain" description="PAS" evidence="8">
    <location>
        <begin position="70"/>
        <end position="143"/>
    </location>
</feature>
<keyword evidence="5" id="KW-0157">Chromophore</keyword>
<dbReference type="SMART" id="SM00086">
    <property type="entry name" value="PAC"/>
    <property type="match status" value="4"/>
</dbReference>
<evidence type="ECO:0000259" key="9">
    <source>
        <dbReference type="PROSITE" id="PS50113"/>
    </source>
</evidence>
<protein>
    <recommendedName>
        <fullName evidence="11">LOV domain-containing protein</fullName>
    </recommendedName>
</protein>
<feature type="domain" description="PAS" evidence="8">
    <location>
        <begin position="701"/>
        <end position="765"/>
    </location>
</feature>
<dbReference type="InterPro" id="IPR035965">
    <property type="entry name" value="PAS-like_dom_sf"/>
</dbReference>
<dbReference type="Pfam" id="PF13426">
    <property type="entry name" value="PAS_9"/>
    <property type="match status" value="4"/>
</dbReference>
<organism evidence="10">
    <name type="scientific">Brassica cretica</name>
    <name type="common">Mustard</name>
    <dbReference type="NCBI Taxonomy" id="69181"/>
    <lineage>
        <taxon>Eukaryota</taxon>
        <taxon>Viridiplantae</taxon>
        <taxon>Streptophyta</taxon>
        <taxon>Embryophyta</taxon>
        <taxon>Tracheophyta</taxon>
        <taxon>Spermatophyta</taxon>
        <taxon>Magnoliopsida</taxon>
        <taxon>eudicotyledons</taxon>
        <taxon>Gunneridae</taxon>
        <taxon>Pentapetalae</taxon>
        <taxon>rosids</taxon>
        <taxon>malvids</taxon>
        <taxon>Brassicales</taxon>
        <taxon>Brassicaceae</taxon>
        <taxon>Brassiceae</taxon>
        <taxon>Brassica</taxon>
    </lineage>
</organism>
<dbReference type="InterPro" id="IPR001610">
    <property type="entry name" value="PAC"/>
</dbReference>
<dbReference type="EMBL" id="QGKY02001250">
    <property type="protein sequence ID" value="KAF2560625.1"/>
    <property type="molecule type" value="Genomic_DNA"/>
</dbReference>
<dbReference type="Gene3D" id="2.120.10.80">
    <property type="entry name" value="Kelch-type beta propeller"/>
    <property type="match status" value="1"/>
</dbReference>
<dbReference type="CDD" id="cd00130">
    <property type="entry name" value="PAS"/>
    <property type="match status" value="4"/>
</dbReference>
<evidence type="ECO:0000313" key="10">
    <source>
        <dbReference type="EMBL" id="KAF2560625.1"/>
    </source>
</evidence>
<reference evidence="10" key="1">
    <citation type="submission" date="2019-12" db="EMBL/GenBank/DDBJ databases">
        <title>Genome sequencing and annotation of Brassica cretica.</title>
        <authorList>
            <person name="Studholme D.J."/>
            <person name="Sarris P.F."/>
        </authorList>
    </citation>
    <scope>NUCLEOTIDE SEQUENCE</scope>
    <source>
        <strain evidence="10">PFS-102/07</strain>
        <tissue evidence="10">Leaf</tissue>
    </source>
</reference>
<evidence type="ECO:0000259" key="8">
    <source>
        <dbReference type="PROSITE" id="PS50112"/>
    </source>
</evidence>
<keyword evidence="3" id="KW-0285">Flavoprotein</keyword>
<dbReference type="PANTHER" id="PTHR47429">
    <property type="entry name" value="PROTEIN TWIN LOV 1"/>
    <property type="match status" value="1"/>
</dbReference>
<dbReference type="SUPFAM" id="SSF117281">
    <property type="entry name" value="Kelch motif"/>
    <property type="match status" value="1"/>
</dbReference>
<feature type="region of interest" description="Disordered" evidence="7">
    <location>
        <begin position="622"/>
        <end position="667"/>
    </location>
</feature>
<dbReference type="GO" id="GO:0009881">
    <property type="term" value="F:photoreceptor activity"/>
    <property type="evidence" value="ECO:0007669"/>
    <property type="project" value="UniProtKB-KW"/>
</dbReference>
<dbReference type="AlphaFoldDB" id="A0A8S9HQK7"/>
<accession>A0A8S9HQK7</accession>
<dbReference type="FunFam" id="3.30.450.20:FF:000002">
    <property type="entry name" value="LOV domain-containing protein"/>
    <property type="match status" value="1"/>
</dbReference>
<dbReference type="NCBIfam" id="TIGR00229">
    <property type="entry name" value="sensory_box"/>
    <property type="match status" value="3"/>
</dbReference>
<evidence type="ECO:0000256" key="6">
    <source>
        <dbReference type="ARBA" id="ARBA00023170"/>
    </source>
</evidence>
<sequence length="1206" mass="136981">MVMAAAITNGKKNTSKIVERTAEWGLSAVKPDTGEDGISFKVSSEVDRSKMSRRSSEESSASESGAFPRVSQELKTALSTLQQTFVVSDATQPDCPIVYASSGFFTMTGYSSKEIVGRNCRFLQGPDTDKKEVVKIRDCVKNGKSYCGRLLNYKKDGTPFWNLLTVTPIKDDQGNTIKFIGYLPCYLLVVEVSKYTEGVNDKELRPNGLSKSLIRYDARQKELALDSITEVVQTIKHRKSQVRNSVSNDILVKPDSTTTPGGQVVRSDEASKSARTPGRVSTPARPKSKSLSWNKKHEDVPSVEPEELMLSTEVVEPRESWERLESQRDIRQGIDLATTLERIEKNFVISDPRLPDNPIIFASDSFLELTEYTREEILGRNCRFLQGPETDQATVQKIRDAIRDQREITVQLINYTKSGKKFWNLFHLQPMRDQKGELQYFIGVQLDGSDHVEPLRNRLSERTEMQSSKLPDCPIVYASSGFFTMTGYSSKEIVGRNCRFLQGPDTDKKEVVKIRDCVKNGKSYCGRLLNYKKDGTPFWNLLTVTPIKDDQGNTIKFIGMQVEVSKYTEGVNDKELRPNGLSKSLIRYDARQKELALDSITEVVQTIKHRNSQVRNSVSNDILVKPTTPGGQAIQSDEASKSARTPERVSTPARPKRKSLSWNKKHDDIPSVEPEELMLSTEVIGPRESWERLERERDIRQGIDLATTLERIEKNFVISDPRLPDNPIIFASDSFLELTEYTREEILGRNCRYVNIHVLVSFIHEIHHAWFLQGPETDQATVLKIRDAIRDQREITVQLINYTKSGKKFWNLFHLQPMRDQKVAIVTSRIRTLSKTMSELMEQFLALSVSPPLIPSLPDDITVDIVAARVPLNHYPTLSRVSKSFRKLIASPTLYKRRSQLGITQHRVYAVLQNIKTGASSFYILHRKVDDCSHRLVVVQSITLKSSYGNYVPLGSKVYVFNDVDALSIDCTSHTSQSIPDIPQRMAYKVVNVVDEKKIYVIGDSVCHVVKEKGGMLRETWKKAVMVFDTETQLWEPKLVKEDIFVGVLWSDSVVMDGKIYMKGYSKGNNSFVYEPEERKWELMDEVLNSKAWEGACVVDNVLYYHDLRALRAYDPKQSCWSVVKGLGDFLVAKIALSRWCHAVNYGEKKLALFFHKNHDGKEVIFCAVIALERRQGGEIWGQMESCDVVNEDGLFYMVKFVTVSL</sequence>
<proteinExistence type="predicted"/>
<dbReference type="InterPro" id="IPR001810">
    <property type="entry name" value="F-box_dom"/>
</dbReference>
<feature type="region of interest" description="Disordered" evidence="7">
    <location>
        <begin position="26"/>
        <end position="68"/>
    </location>
</feature>
<evidence type="ECO:0000256" key="5">
    <source>
        <dbReference type="ARBA" id="ARBA00022991"/>
    </source>
</evidence>
<dbReference type="InterPro" id="IPR000700">
    <property type="entry name" value="PAS-assoc_C"/>
</dbReference>
<dbReference type="CDD" id="cd22152">
    <property type="entry name" value="F-box_AtAFR-like"/>
    <property type="match status" value="1"/>
</dbReference>
<keyword evidence="1" id="KW-0600">Photoreceptor protein</keyword>
<dbReference type="InterPro" id="IPR000014">
    <property type="entry name" value="PAS"/>
</dbReference>
<dbReference type="Pfam" id="PF25210">
    <property type="entry name" value="Kelch_FKB95"/>
    <property type="match status" value="1"/>
</dbReference>
<feature type="compositionally biased region" description="Basic and acidic residues" evidence="7">
    <location>
        <begin position="638"/>
        <end position="647"/>
    </location>
</feature>
<evidence type="ECO:0000256" key="2">
    <source>
        <dbReference type="ARBA" id="ARBA00022606"/>
    </source>
</evidence>
<dbReference type="Pfam" id="PF00646">
    <property type="entry name" value="F-box"/>
    <property type="match status" value="1"/>
</dbReference>
<gene>
    <name evidence="10" type="ORF">F2Q70_00014799</name>
</gene>
<comment type="caution">
    <text evidence="10">The sequence shown here is derived from an EMBL/GenBank/DDBJ whole genome shotgun (WGS) entry which is preliminary data.</text>
</comment>
<keyword evidence="2" id="KW-0716">Sensory transduction</keyword>
<dbReference type="SUPFAM" id="SSF55785">
    <property type="entry name" value="PYP-like sensor domain (PAS domain)"/>
    <property type="match status" value="4"/>
</dbReference>
<feature type="compositionally biased region" description="Basic and acidic residues" evidence="7">
    <location>
        <begin position="44"/>
        <end position="57"/>
    </location>
</feature>
<dbReference type="Gene3D" id="3.30.450.20">
    <property type="entry name" value="PAS domain"/>
    <property type="match status" value="4"/>
</dbReference>
<dbReference type="InterPro" id="IPR057499">
    <property type="entry name" value="Kelch_FKB95"/>
</dbReference>
<dbReference type="FunFam" id="3.30.450.20:FF:000036">
    <property type="entry name" value="Putative LOV domain-containing protein"/>
    <property type="match status" value="2"/>
</dbReference>
<evidence type="ECO:0000256" key="7">
    <source>
        <dbReference type="SAM" id="MobiDB-lite"/>
    </source>
</evidence>
<dbReference type="GO" id="GO:0005634">
    <property type="term" value="C:nucleus"/>
    <property type="evidence" value="ECO:0007669"/>
    <property type="project" value="TreeGrafter"/>
</dbReference>
<evidence type="ECO:0000256" key="4">
    <source>
        <dbReference type="ARBA" id="ARBA00022643"/>
    </source>
</evidence>
<dbReference type="GO" id="GO:0009637">
    <property type="term" value="P:response to blue light"/>
    <property type="evidence" value="ECO:0007669"/>
    <property type="project" value="UniProtKB-ARBA"/>
</dbReference>
<evidence type="ECO:0000256" key="3">
    <source>
        <dbReference type="ARBA" id="ARBA00022630"/>
    </source>
</evidence>
<dbReference type="SMART" id="SM00091">
    <property type="entry name" value="PAS"/>
    <property type="match status" value="4"/>
</dbReference>
<feature type="domain" description="PAC" evidence="9">
    <location>
        <begin position="522"/>
        <end position="576"/>
    </location>
</feature>
<feature type="domain" description="PAC" evidence="9">
    <location>
        <begin position="406"/>
        <end position="460"/>
    </location>
</feature>
<evidence type="ECO:0008006" key="11">
    <source>
        <dbReference type="Google" id="ProtNLM"/>
    </source>
</evidence>
<evidence type="ECO:0000256" key="1">
    <source>
        <dbReference type="ARBA" id="ARBA00022543"/>
    </source>
</evidence>
<name>A0A8S9HQK7_BRACR</name>
<feature type="domain" description="PAS" evidence="8">
    <location>
        <begin position="332"/>
        <end position="405"/>
    </location>
</feature>
<keyword evidence="6" id="KW-0675">Receptor</keyword>
<feature type="domain" description="PAS" evidence="8">
    <location>
        <begin position="475"/>
        <end position="521"/>
    </location>
</feature>
<dbReference type="InterPro" id="IPR015915">
    <property type="entry name" value="Kelch-typ_b-propeller"/>
</dbReference>
<feature type="region of interest" description="Disordered" evidence="7">
    <location>
        <begin position="246"/>
        <end position="305"/>
    </location>
</feature>
<keyword evidence="4" id="KW-0288">FMN</keyword>
<dbReference type="PROSITE" id="PS50112">
    <property type="entry name" value="PAS"/>
    <property type="match status" value="4"/>
</dbReference>
<dbReference type="PROSITE" id="PS50113">
    <property type="entry name" value="PAC"/>
    <property type="match status" value="2"/>
</dbReference>
<dbReference type="PANTHER" id="PTHR47429:SF2">
    <property type="entry name" value="PROTEIN TWIN LOV 1"/>
    <property type="match status" value="1"/>
</dbReference>